<sequence length="103" mass="11529">MAKVRRDQWSVRLPIDERCLFRLGKQQGFSLGGVLYPPASSCPENNSNAPEVSRFTSKPVHLHSLISKMVWLNFLIYSVKCAVIPCCMVVVVLVEIMVFATSS</sequence>
<proteinExistence type="predicted"/>
<organism evidence="2 3">
    <name type="scientific">Dreissena polymorpha</name>
    <name type="common">Zebra mussel</name>
    <name type="synonym">Mytilus polymorpha</name>
    <dbReference type="NCBI Taxonomy" id="45954"/>
    <lineage>
        <taxon>Eukaryota</taxon>
        <taxon>Metazoa</taxon>
        <taxon>Spiralia</taxon>
        <taxon>Lophotrochozoa</taxon>
        <taxon>Mollusca</taxon>
        <taxon>Bivalvia</taxon>
        <taxon>Autobranchia</taxon>
        <taxon>Heteroconchia</taxon>
        <taxon>Euheterodonta</taxon>
        <taxon>Imparidentia</taxon>
        <taxon>Neoheterodontei</taxon>
        <taxon>Myida</taxon>
        <taxon>Dreissenoidea</taxon>
        <taxon>Dreissenidae</taxon>
        <taxon>Dreissena</taxon>
    </lineage>
</organism>
<gene>
    <name evidence="2" type="ORF">DPMN_035264</name>
</gene>
<dbReference type="EMBL" id="JAIWYP010000002">
    <property type="protein sequence ID" value="KAH3872051.1"/>
    <property type="molecule type" value="Genomic_DNA"/>
</dbReference>
<reference evidence="2" key="1">
    <citation type="journal article" date="2019" name="bioRxiv">
        <title>The Genome of the Zebra Mussel, Dreissena polymorpha: A Resource for Invasive Species Research.</title>
        <authorList>
            <person name="McCartney M.A."/>
            <person name="Auch B."/>
            <person name="Kono T."/>
            <person name="Mallez S."/>
            <person name="Zhang Y."/>
            <person name="Obille A."/>
            <person name="Becker A."/>
            <person name="Abrahante J.E."/>
            <person name="Garbe J."/>
            <person name="Badalamenti J.P."/>
            <person name="Herman A."/>
            <person name="Mangelson H."/>
            <person name="Liachko I."/>
            <person name="Sullivan S."/>
            <person name="Sone E.D."/>
            <person name="Koren S."/>
            <person name="Silverstein K.A.T."/>
            <person name="Beckman K.B."/>
            <person name="Gohl D.M."/>
        </authorList>
    </citation>
    <scope>NUCLEOTIDE SEQUENCE</scope>
    <source>
        <strain evidence="2">Duluth1</strain>
        <tissue evidence="2">Whole animal</tissue>
    </source>
</reference>
<comment type="caution">
    <text evidence="2">The sequence shown here is derived from an EMBL/GenBank/DDBJ whole genome shotgun (WGS) entry which is preliminary data.</text>
</comment>
<accession>A0A9D4MBJ9</accession>
<keyword evidence="1" id="KW-1133">Transmembrane helix</keyword>
<keyword evidence="3" id="KW-1185">Reference proteome</keyword>
<feature type="transmembrane region" description="Helical" evidence="1">
    <location>
        <begin position="74"/>
        <end position="100"/>
    </location>
</feature>
<evidence type="ECO:0000313" key="2">
    <source>
        <dbReference type="EMBL" id="KAH3872051.1"/>
    </source>
</evidence>
<keyword evidence="1" id="KW-0472">Membrane</keyword>
<dbReference type="AlphaFoldDB" id="A0A9D4MBJ9"/>
<evidence type="ECO:0000313" key="3">
    <source>
        <dbReference type="Proteomes" id="UP000828390"/>
    </source>
</evidence>
<reference evidence="2" key="2">
    <citation type="submission" date="2020-11" db="EMBL/GenBank/DDBJ databases">
        <authorList>
            <person name="McCartney M.A."/>
            <person name="Auch B."/>
            <person name="Kono T."/>
            <person name="Mallez S."/>
            <person name="Becker A."/>
            <person name="Gohl D.M."/>
            <person name="Silverstein K.A.T."/>
            <person name="Koren S."/>
            <person name="Bechman K.B."/>
            <person name="Herman A."/>
            <person name="Abrahante J.E."/>
            <person name="Garbe J."/>
        </authorList>
    </citation>
    <scope>NUCLEOTIDE SEQUENCE</scope>
    <source>
        <strain evidence="2">Duluth1</strain>
        <tissue evidence="2">Whole animal</tissue>
    </source>
</reference>
<protein>
    <submittedName>
        <fullName evidence="2">Uncharacterized protein</fullName>
    </submittedName>
</protein>
<keyword evidence="1" id="KW-0812">Transmembrane</keyword>
<dbReference type="Proteomes" id="UP000828390">
    <property type="component" value="Unassembled WGS sequence"/>
</dbReference>
<evidence type="ECO:0000256" key="1">
    <source>
        <dbReference type="SAM" id="Phobius"/>
    </source>
</evidence>
<name>A0A9D4MBJ9_DREPO</name>